<dbReference type="Pfam" id="PF07714">
    <property type="entry name" value="PK_Tyr_Ser-Thr"/>
    <property type="match status" value="1"/>
</dbReference>
<dbReference type="Proteomes" id="UP001642540">
    <property type="component" value="Unassembled WGS sequence"/>
</dbReference>
<name>A0ABP1RVU4_9HEXA</name>
<evidence type="ECO:0000256" key="2">
    <source>
        <dbReference type="PROSITE-ProRule" id="PRU10141"/>
    </source>
</evidence>
<dbReference type="Gene3D" id="3.30.200.20">
    <property type="entry name" value="Phosphorylase Kinase, domain 1"/>
    <property type="match status" value="1"/>
</dbReference>
<dbReference type="Gene3D" id="1.10.510.10">
    <property type="entry name" value="Transferase(Phosphotransferase) domain 1"/>
    <property type="match status" value="1"/>
</dbReference>
<dbReference type="InterPro" id="IPR050122">
    <property type="entry name" value="RTK"/>
</dbReference>
<dbReference type="SUPFAM" id="SSF56112">
    <property type="entry name" value="Protein kinase-like (PK-like)"/>
    <property type="match status" value="1"/>
</dbReference>
<dbReference type="InterPro" id="IPR017441">
    <property type="entry name" value="Protein_kinase_ATP_BS"/>
</dbReference>
<feature type="domain" description="Protein kinase" evidence="4">
    <location>
        <begin position="466"/>
        <end position="716"/>
    </location>
</feature>
<feature type="transmembrane region" description="Helical" evidence="3">
    <location>
        <begin position="165"/>
        <end position="184"/>
    </location>
</feature>
<dbReference type="Pfam" id="PF00069">
    <property type="entry name" value="Pkinase"/>
    <property type="match status" value="1"/>
</dbReference>
<reference evidence="5 6" key="1">
    <citation type="submission" date="2024-08" db="EMBL/GenBank/DDBJ databases">
        <authorList>
            <person name="Cucini C."/>
            <person name="Frati F."/>
        </authorList>
    </citation>
    <scope>NUCLEOTIDE SEQUENCE [LARGE SCALE GENOMIC DNA]</scope>
</reference>
<feature type="binding site" evidence="2">
    <location>
        <position position="504"/>
    </location>
    <ligand>
        <name>ATP</name>
        <dbReference type="ChEBI" id="CHEBI:30616"/>
    </ligand>
</feature>
<keyword evidence="2" id="KW-0067">ATP-binding</keyword>
<feature type="transmembrane region" description="Helical" evidence="3">
    <location>
        <begin position="378"/>
        <end position="397"/>
    </location>
</feature>
<feature type="transmembrane region" description="Helical" evidence="3">
    <location>
        <begin position="72"/>
        <end position="90"/>
    </location>
</feature>
<dbReference type="InterPro" id="IPR001245">
    <property type="entry name" value="Ser-Thr/Tyr_kinase_cat_dom"/>
</dbReference>
<feature type="transmembrane region" description="Helical" evidence="3">
    <location>
        <begin position="345"/>
        <end position="366"/>
    </location>
</feature>
<feature type="transmembrane region" description="Helical" evidence="3">
    <location>
        <begin position="306"/>
        <end position="333"/>
    </location>
</feature>
<protein>
    <recommendedName>
        <fullName evidence="4">Protein kinase domain-containing protein</fullName>
    </recommendedName>
</protein>
<dbReference type="PANTHER" id="PTHR24416:SF600">
    <property type="entry name" value="PDGF- AND VEGF-RECEPTOR RELATED, ISOFORM J"/>
    <property type="match status" value="1"/>
</dbReference>
<evidence type="ECO:0000313" key="6">
    <source>
        <dbReference type="Proteomes" id="UP001642540"/>
    </source>
</evidence>
<dbReference type="InterPro" id="IPR011009">
    <property type="entry name" value="Kinase-like_dom_sf"/>
</dbReference>
<keyword evidence="3" id="KW-1133">Transmembrane helix</keyword>
<feature type="transmembrane region" description="Helical" evidence="3">
    <location>
        <begin position="265"/>
        <end position="286"/>
    </location>
</feature>
<dbReference type="InterPro" id="IPR000719">
    <property type="entry name" value="Prot_kinase_dom"/>
</dbReference>
<evidence type="ECO:0000259" key="4">
    <source>
        <dbReference type="PROSITE" id="PS50011"/>
    </source>
</evidence>
<feature type="transmembrane region" description="Helical" evidence="3">
    <location>
        <begin position="131"/>
        <end position="153"/>
    </location>
</feature>
<keyword evidence="3" id="KW-0472">Membrane</keyword>
<keyword evidence="6" id="KW-1185">Reference proteome</keyword>
<evidence type="ECO:0000313" key="5">
    <source>
        <dbReference type="EMBL" id="CAL8136826.1"/>
    </source>
</evidence>
<sequence>MATITLVNYLLFGPELWKSVVRPWEKLDQAIISGRERFFMGEIANITEYSGINLSIGVLELILQFVKLWNDGLVSVFFCGILPLTFWFAAKGFEEMLDDVSLASKSSQRRMTELQQLIIEKYYEFSDLSSVINTTWANLILLWILKATIHMIVRLNEAINSKGPLVAYVVVGLTVLTTALVLMAEGSRVNERFKEWLCSRYAREIVFTDKNELERIERSLDVAPVAIGSIGYFRISYGFVAQSSSGVSPLYPRDPPCFGLHPVGFFRLVAVVNCLINMIAWVLLFVDVYTNLNFPNDARRSCGEEIYYLHMIVWAWSLFHQCVISTLDILLLVKAKTMKTGFIKGYIIYTVAAFPLLVVMIIKIAMCKALNTRVRHETRWLIPGYFVYKIYLCLALHRYKKDIQWEKDLKSGRRDLFYHEIYQFEEGMEASTGVERSSPNLTCEEKALLGKYNKEEFEIEKAALNFAEAITIGCGEFGCVYKVTMKTRKKLDNEKDENKEVAVKTIDSELNDATCFKALLAEAKVMTFLGKHENIVELIGLCTKEIRKRKLYIILELCAFGNLQVYLKSERANFLQDPESNIENKVEVGPLTNLHLMRWCLEIAGGMEFLASQKSPLPWRWLAVESLVDMKFSTSSDIWSYGVCCWEIFELGKRPWPNYPQFTLDFINDIKNGIRLEKPDYCSQDFFDKIMSGCWEAEPSSRPRFSQIVDVLSNWKNSK</sequence>
<dbReference type="PANTHER" id="PTHR24416">
    <property type="entry name" value="TYROSINE-PROTEIN KINASE RECEPTOR"/>
    <property type="match status" value="1"/>
</dbReference>
<dbReference type="EMBL" id="CAXLJM020000112">
    <property type="protein sequence ID" value="CAL8136826.1"/>
    <property type="molecule type" value="Genomic_DNA"/>
</dbReference>
<evidence type="ECO:0000256" key="3">
    <source>
        <dbReference type="SAM" id="Phobius"/>
    </source>
</evidence>
<organism evidence="5 6">
    <name type="scientific">Orchesella dallaii</name>
    <dbReference type="NCBI Taxonomy" id="48710"/>
    <lineage>
        <taxon>Eukaryota</taxon>
        <taxon>Metazoa</taxon>
        <taxon>Ecdysozoa</taxon>
        <taxon>Arthropoda</taxon>
        <taxon>Hexapoda</taxon>
        <taxon>Collembola</taxon>
        <taxon>Entomobryomorpha</taxon>
        <taxon>Entomobryoidea</taxon>
        <taxon>Orchesellidae</taxon>
        <taxon>Orchesellinae</taxon>
        <taxon>Orchesella</taxon>
    </lineage>
</organism>
<comment type="subcellular location">
    <subcellularLocation>
        <location evidence="1">Membrane</location>
        <topology evidence="1">Single-pass membrane protein</topology>
    </subcellularLocation>
</comment>
<dbReference type="PROSITE" id="PS00107">
    <property type="entry name" value="PROTEIN_KINASE_ATP"/>
    <property type="match status" value="1"/>
</dbReference>
<proteinExistence type="predicted"/>
<comment type="caution">
    <text evidence="5">The sequence shown here is derived from an EMBL/GenBank/DDBJ whole genome shotgun (WGS) entry which is preliminary data.</text>
</comment>
<gene>
    <name evidence="5" type="ORF">ODALV1_LOCUS26631</name>
</gene>
<accession>A0ABP1RVU4</accession>
<evidence type="ECO:0000256" key="1">
    <source>
        <dbReference type="ARBA" id="ARBA00004167"/>
    </source>
</evidence>
<keyword evidence="3" id="KW-0812">Transmembrane</keyword>
<dbReference type="PROSITE" id="PS50011">
    <property type="entry name" value="PROTEIN_KINASE_DOM"/>
    <property type="match status" value="1"/>
</dbReference>
<keyword evidence="2" id="KW-0547">Nucleotide-binding</keyword>